<gene>
    <name evidence="2" type="ORF">SAMN05216302_103337</name>
</gene>
<accession>A0A1I4F6J0</accession>
<keyword evidence="2" id="KW-0328">Glycosyltransferase</keyword>
<dbReference type="AlphaFoldDB" id="A0A1I4F6J0"/>
<name>A0A1I4F6J0_9PROT</name>
<sequence>MTSVIFRGDYPTSDAPALDCAYKLQKYAGQPRRKHSEGKATWPGRKQVFRGFDAENCMMGDVVALEENDLQSGDPLIKPVMIAGRRVQDKMSLHDVRKKTLKSYVNLPKMLTTLDNASIYPVRISEAIHRPADQMDTELLYNKSY</sequence>
<dbReference type="OrthoDB" id="9771406at2"/>
<dbReference type="Proteomes" id="UP000199533">
    <property type="component" value="Unassembled WGS sequence"/>
</dbReference>
<dbReference type="RefSeq" id="WP_090702176.1">
    <property type="nucleotide sequence ID" value="NZ_FOSP01000033.1"/>
</dbReference>
<dbReference type="Pfam" id="PF17956">
    <property type="entry name" value="NAPRTase_C"/>
    <property type="match status" value="1"/>
</dbReference>
<reference evidence="3" key="1">
    <citation type="submission" date="2016-10" db="EMBL/GenBank/DDBJ databases">
        <authorList>
            <person name="Varghese N."/>
            <person name="Submissions S."/>
        </authorList>
    </citation>
    <scope>NUCLEOTIDE SEQUENCE [LARGE SCALE GENOMIC DNA]</scope>
    <source>
        <strain evidence="3">Nm69</strain>
    </source>
</reference>
<feature type="domain" description="Nicotinate phosphoribosyltransferase C-terminal" evidence="1">
    <location>
        <begin position="75"/>
        <end position="129"/>
    </location>
</feature>
<dbReference type="EMBL" id="FOSP01000033">
    <property type="protein sequence ID" value="SFL12910.1"/>
    <property type="molecule type" value="Genomic_DNA"/>
</dbReference>
<dbReference type="STRING" id="52441.SAMN05216302_103337"/>
<evidence type="ECO:0000313" key="3">
    <source>
        <dbReference type="Proteomes" id="UP000199533"/>
    </source>
</evidence>
<dbReference type="Gene3D" id="3.20.140.10">
    <property type="entry name" value="nicotinate phosphoribosyltransferase"/>
    <property type="match status" value="2"/>
</dbReference>
<dbReference type="InterPro" id="IPR036068">
    <property type="entry name" value="Nicotinate_pribotase-like_C"/>
</dbReference>
<evidence type="ECO:0000259" key="1">
    <source>
        <dbReference type="Pfam" id="PF17956"/>
    </source>
</evidence>
<dbReference type="SUPFAM" id="SSF51690">
    <property type="entry name" value="Nicotinate/Quinolinate PRTase C-terminal domain-like"/>
    <property type="match status" value="1"/>
</dbReference>
<dbReference type="GO" id="GO:0009435">
    <property type="term" value="P:NAD+ biosynthetic process"/>
    <property type="evidence" value="ECO:0007669"/>
    <property type="project" value="InterPro"/>
</dbReference>
<dbReference type="InterPro" id="IPR041619">
    <property type="entry name" value="NAPRTase_C"/>
</dbReference>
<protein>
    <submittedName>
        <fullName evidence="2">Nicotinate phosphoribosyltransferase</fullName>
    </submittedName>
</protein>
<keyword evidence="3" id="KW-1185">Reference proteome</keyword>
<organism evidence="2 3">
    <name type="scientific">Nitrosomonas aestuarii</name>
    <dbReference type="NCBI Taxonomy" id="52441"/>
    <lineage>
        <taxon>Bacteria</taxon>
        <taxon>Pseudomonadati</taxon>
        <taxon>Pseudomonadota</taxon>
        <taxon>Betaproteobacteria</taxon>
        <taxon>Nitrosomonadales</taxon>
        <taxon>Nitrosomonadaceae</taxon>
        <taxon>Nitrosomonas</taxon>
    </lineage>
</organism>
<proteinExistence type="predicted"/>
<dbReference type="GO" id="GO:0016757">
    <property type="term" value="F:glycosyltransferase activity"/>
    <property type="evidence" value="ECO:0007669"/>
    <property type="project" value="UniProtKB-KW"/>
</dbReference>
<keyword evidence="2" id="KW-0808">Transferase</keyword>
<evidence type="ECO:0000313" key="2">
    <source>
        <dbReference type="EMBL" id="SFL12910.1"/>
    </source>
</evidence>